<feature type="coiled-coil region" evidence="5">
    <location>
        <begin position="218"/>
        <end position="259"/>
    </location>
</feature>
<dbReference type="SUPFAM" id="SSF49899">
    <property type="entry name" value="Concanavalin A-like lectins/glucanases"/>
    <property type="match status" value="1"/>
</dbReference>
<sequence>MRYRCQPPKTPQYCSQPPKALRYRSQPRNLLHYRSQSLKALQYPLIEWCWRMGVNVFKNQNLKFRKGRRRTSCKMGTAKELGDLTHELTCPICLEVFTDPVSLDCEHHYCRSCITQSWEKVTGDVSCPECRQVFSQKNIRPARTLSSIVEKFRKLKVKVTERENGSYCQEHEKKLKLFCEEEEEIICVDCWSSEHETHDVTTLKEASRKYKEAFQACLDLLDWEIKDMIENKEKQEAKMEELKAQADQLMDTIQKEFEKMHNFLNEQEEIMRTKLRQEEDNMLKRLEEYIGALNDGVLINEQLISELQARLKITEAAEFLKVVTKDVKGFLTRCENRAKLPEETNVEMTMEIFGEPFQFFRVWKGMRRIIEPVLESLTLDPNTANDQLIISEDLRSVEHSNAERGEEEDLPDTPERFDEYLYVLSSQGFTSGIHYWEVDLRNKVQWVVGVCGESSRRKGAFLPLTTEGYWVMSLFNENDYRMSTVESTTISVEVKPWKLGVYLDYEGGELVFYNADNMSHLCTFNDTFVEKLFPIFSPCNNLTGKNGESLTLLTG</sequence>
<dbReference type="InterPro" id="IPR017907">
    <property type="entry name" value="Znf_RING_CS"/>
</dbReference>
<dbReference type="Gene3D" id="3.30.160.60">
    <property type="entry name" value="Classic Zinc Finger"/>
    <property type="match status" value="1"/>
</dbReference>
<dbReference type="SMART" id="SM00589">
    <property type="entry name" value="PRY"/>
    <property type="match status" value="1"/>
</dbReference>
<evidence type="ECO:0000259" key="8">
    <source>
        <dbReference type="PROSITE" id="PS50188"/>
    </source>
</evidence>
<dbReference type="FunFam" id="2.60.120.920:FF:000004">
    <property type="entry name" value="Butyrophilin subfamily 1 member A1"/>
    <property type="match status" value="1"/>
</dbReference>
<dbReference type="InterPro" id="IPR043136">
    <property type="entry name" value="B30.2/SPRY_sf"/>
</dbReference>
<dbReference type="InterPro" id="IPR003879">
    <property type="entry name" value="Butyrophylin_SPRY"/>
</dbReference>
<evidence type="ECO:0000256" key="1">
    <source>
        <dbReference type="ARBA" id="ARBA00022723"/>
    </source>
</evidence>
<dbReference type="Pfam" id="PF00643">
    <property type="entry name" value="zf-B_box"/>
    <property type="match status" value="1"/>
</dbReference>
<dbReference type="CDD" id="cd13733">
    <property type="entry name" value="SPRY_PRY_C-I_1"/>
    <property type="match status" value="1"/>
</dbReference>
<dbReference type="OMA" id="HEAYETY"/>
<evidence type="ECO:0000256" key="3">
    <source>
        <dbReference type="ARBA" id="ARBA00022833"/>
    </source>
</evidence>
<feature type="domain" description="RING-type" evidence="6">
    <location>
        <begin position="90"/>
        <end position="131"/>
    </location>
</feature>
<feature type="domain" description="B30.2/SPRY" evidence="8">
    <location>
        <begin position="355"/>
        <end position="555"/>
    </location>
</feature>
<dbReference type="OrthoDB" id="128536at2759"/>
<dbReference type="InterPro" id="IPR001870">
    <property type="entry name" value="B30.2/SPRY"/>
</dbReference>
<evidence type="ECO:0000259" key="6">
    <source>
        <dbReference type="PROSITE" id="PS50089"/>
    </source>
</evidence>
<organism evidence="9 10">
    <name type="scientific">Chiloscyllium punctatum</name>
    <name type="common">Brownbanded bambooshark</name>
    <name type="synonym">Hemiscyllium punctatum</name>
    <dbReference type="NCBI Taxonomy" id="137246"/>
    <lineage>
        <taxon>Eukaryota</taxon>
        <taxon>Metazoa</taxon>
        <taxon>Chordata</taxon>
        <taxon>Craniata</taxon>
        <taxon>Vertebrata</taxon>
        <taxon>Chondrichthyes</taxon>
        <taxon>Elasmobranchii</taxon>
        <taxon>Galeomorphii</taxon>
        <taxon>Galeoidea</taxon>
        <taxon>Orectolobiformes</taxon>
        <taxon>Hemiscylliidae</taxon>
        <taxon>Chiloscyllium</taxon>
    </lineage>
</organism>
<dbReference type="CDD" id="cd16594">
    <property type="entry name" value="RING-HC_TRIM7-like_C-IV"/>
    <property type="match status" value="1"/>
</dbReference>
<dbReference type="PRINTS" id="PR01407">
    <property type="entry name" value="BUTYPHLNCDUF"/>
</dbReference>
<dbReference type="InterPro" id="IPR013083">
    <property type="entry name" value="Znf_RING/FYVE/PHD"/>
</dbReference>
<dbReference type="PROSITE" id="PS50119">
    <property type="entry name" value="ZF_BBOX"/>
    <property type="match status" value="1"/>
</dbReference>
<dbReference type="SMART" id="SM00184">
    <property type="entry name" value="RING"/>
    <property type="match status" value="1"/>
</dbReference>
<dbReference type="InterPro" id="IPR013320">
    <property type="entry name" value="ConA-like_dom_sf"/>
</dbReference>
<proteinExistence type="predicted"/>
<accession>A0A401SLT1</accession>
<dbReference type="PROSITE" id="PS50089">
    <property type="entry name" value="ZF_RING_2"/>
    <property type="match status" value="1"/>
</dbReference>
<dbReference type="PROSITE" id="PS00518">
    <property type="entry name" value="ZF_RING_1"/>
    <property type="match status" value="1"/>
</dbReference>
<feature type="domain" description="B box-type" evidence="7">
    <location>
        <begin position="163"/>
        <end position="203"/>
    </location>
</feature>
<name>A0A401SLT1_CHIPU</name>
<dbReference type="SUPFAM" id="SSF57845">
    <property type="entry name" value="B-box zinc-binding domain"/>
    <property type="match status" value="1"/>
</dbReference>
<evidence type="ECO:0000313" key="10">
    <source>
        <dbReference type="Proteomes" id="UP000287033"/>
    </source>
</evidence>
<dbReference type="Gene3D" id="2.60.120.920">
    <property type="match status" value="1"/>
</dbReference>
<keyword evidence="1" id="KW-0479">Metal-binding</keyword>
<dbReference type="InterPro" id="IPR001841">
    <property type="entry name" value="Znf_RING"/>
</dbReference>
<evidence type="ECO:0000259" key="7">
    <source>
        <dbReference type="PROSITE" id="PS50119"/>
    </source>
</evidence>
<comment type="caution">
    <text evidence="9">The sequence shown here is derived from an EMBL/GenBank/DDBJ whole genome shotgun (WGS) entry which is preliminary data.</text>
</comment>
<dbReference type="SMART" id="SM00336">
    <property type="entry name" value="BBOX"/>
    <property type="match status" value="1"/>
</dbReference>
<evidence type="ECO:0000256" key="5">
    <source>
        <dbReference type="SAM" id="Coils"/>
    </source>
</evidence>
<dbReference type="Proteomes" id="UP000287033">
    <property type="component" value="Unassembled WGS sequence"/>
</dbReference>
<gene>
    <name evidence="9" type="ORF">chiPu_0009796</name>
</gene>
<dbReference type="EMBL" id="BEZZ01000356">
    <property type="protein sequence ID" value="GCC31339.1"/>
    <property type="molecule type" value="Genomic_DNA"/>
</dbReference>
<dbReference type="SMART" id="SM00449">
    <property type="entry name" value="SPRY"/>
    <property type="match status" value="1"/>
</dbReference>
<dbReference type="STRING" id="137246.A0A401SLT1"/>
<dbReference type="Gene3D" id="3.30.40.10">
    <property type="entry name" value="Zinc/RING finger domain, C3HC4 (zinc finger)"/>
    <property type="match status" value="1"/>
</dbReference>
<evidence type="ECO:0008006" key="11">
    <source>
        <dbReference type="Google" id="ProtNLM"/>
    </source>
</evidence>
<dbReference type="InterPro" id="IPR003877">
    <property type="entry name" value="SPRY_dom"/>
</dbReference>
<dbReference type="PANTHER" id="PTHR24103">
    <property type="entry name" value="E3 UBIQUITIN-PROTEIN LIGASE TRIM"/>
    <property type="match status" value="1"/>
</dbReference>
<dbReference type="PROSITE" id="PS50188">
    <property type="entry name" value="B302_SPRY"/>
    <property type="match status" value="1"/>
</dbReference>
<keyword evidence="10" id="KW-1185">Reference proteome</keyword>
<evidence type="ECO:0000313" key="9">
    <source>
        <dbReference type="EMBL" id="GCC31339.1"/>
    </source>
</evidence>
<dbReference type="SUPFAM" id="SSF57850">
    <property type="entry name" value="RING/U-box"/>
    <property type="match status" value="1"/>
</dbReference>
<dbReference type="AlphaFoldDB" id="A0A401SLT1"/>
<dbReference type="InterPro" id="IPR050143">
    <property type="entry name" value="TRIM/RBCC"/>
</dbReference>
<keyword evidence="5" id="KW-0175">Coiled coil</keyword>
<evidence type="ECO:0000256" key="2">
    <source>
        <dbReference type="ARBA" id="ARBA00022771"/>
    </source>
</evidence>
<evidence type="ECO:0000256" key="4">
    <source>
        <dbReference type="PROSITE-ProRule" id="PRU00024"/>
    </source>
</evidence>
<keyword evidence="2 4" id="KW-0863">Zinc-finger</keyword>
<dbReference type="Pfam" id="PF00622">
    <property type="entry name" value="SPRY"/>
    <property type="match status" value="1"/>
</dbReference>
<dbReference type="InterPro" id="IPR000315">
    <property type="entry name" value="Znf_B-box"/>
</dbReference>
<dbReference type="Pfam" id="PF13765">
    <property type="entry name" value="PRY"/>
    <property type="match status" value="1"/>
</dbReference>
<dbReference type="InterPro" id="IPR006574">
    <property type="entry name" value="PRY"/>
</dbReference>
<reference evidence="9 10" key="1">
    <citation type="journal article" date="2018" name="Nat. Ecol. Evol.">
        <title>Shark genomes provide insights into elasmobranch evolution and the origin of vertebrates.</title>
        <authorList>
            <person name="Hara Y"/>
            <person name="Yamaguchi K"/>
            <person name="Onimaru K"/>
            <person name="Kadota M"/>
            <person name="Koyanagi M"/>
            <person name="Keeley SD"/>
            <person name="Tatsumi K"/>
            <person name="Tanaka K"/>
            <person name="Motone F"/>
            <person name="Kageyama Y"/>
            <person name="Nozu R"/>
            <person name="Adachi N"/>
            <person name="Nishimura O"/>
            <person name="Nakagawa R"/>
            <person name="Tanegashima C"/>
            <person name="Kiyatake I"/>
            <person name="Matsumoto R"/>
            <person name="Murakumo K"/>
            <person name="Nishida K"/>
            <person name="Terakita A"/>
            <person name="Kuratani S"/>
            <person name="Sato K"/>
            <person name="Hyodo S Kuraku.S."/>
        </authorList>
    </citation>
    <scope>NUCLEOTIDE SEQUENCE [LARGE SCALE GENOMIC DNA]</scope>
</reference>
<dbReference type="Pfam" id="PF15227">
    <property type="entry name" value="zf-C3HC4_4"/>
    <property type="match status" value="1"/>
</dbReference>
<keyword evidence="3" id="KW-0862">Zinc</keyword>
<protein>
    <recommendedName>
        <fullName evidence="11">E3 ubiquitin-protein ligase TRIM39-like</fullName>
    </recommendedName>
</protein>
<dbReference type="GO" id="GO:0008270">
    <property type="term" value="F:zinc ion binding"/>
    <property type="evidence" value="ECO:0007669"/>
    <property type="project" value="UniProtKB-KW"/>
</dbReference>